<dbReference type="Proteomes" id="UP001165679">
    <property type="component" value="Unassembled WGS sequence"/>
</dbReference>
<name>A0AA41YRW2_9PROT</name>
<evidence type="ECO:0000256" key="1">
    <source>
        <dbReference type="ARBA" id="ARBA00023015"/>
    </source>
</evidence>
<evidence type="ECO:0000256" key="4">
    <source>
        <dbReference type="SAM" id="MobiDB-lite"/>
    </source>
</evidence>
<proteinExistence type="predicted"/>
<dbReference type="Gene3D" id="1.10.10.10">
    <property type="entry name" value="Winged helix-like DNA-binding domain superfamily/Winged helix DNA-binding domain"/>
    <property type="match status" value="1"/>
</dbReference>
<evidence type="ECO:0000259" key="5">
    <source>
        <dbReference type="PROSITE" id="PS50995"/>
    </source>
</evidence>
<keyword evidence="7" id="KW-1185">Reference proteome</keyword>
<keyword evidence="3" id="KW-0804">Transcription</keyword>
<evidence type="ECO:0000256" key="3">
    <source>
        <dbReference type="ARBA" id="ARBA00023163"/>
    </source>
</evidence>
<organism evidence="6 7">
    <name type="scientific">Limobrevibacterium gyesilva</name>
    <dbReference type="NCBI Taxonomy" id="2991712"/>
    <lineage>
        <taxon>Bacteria</taxon>
        <taxon>Pseudomonadati</taxon>
        <taxon>Pseudomonadota</taxon>
        <taxon>Alphaproteobacteria</taxon>
        <taxon>Acetobacterales</taxon>
        <taxon>Acetobacteraceae</taxon>
        <taxon>Limobrevibacterium</taxon>
    </lineage>
</organism>
<dbReference type="PANTHER" id="PTHR33164:SF57">
    <property type="entry name" value="MARR-FAMILY TRANSCRIPTIONAL REGULATOR"/>
    <property type="match status" value="1"/>
</dbReference>
<dbReference type="RefSeq" id="WP_264713000.1">
    <property type="nucleotide sequence ID" value="NZ_JAPDNT010000003.1"/>
</dbReference>
<feature type="domain" description="HTH marR-type" evidence="5">
    <location>
        <begin position="31"/>
        <end position="165"/>
    </location>
</feature>
<accession>A0AA41YRW2</accession>
<dbReference type="InterPro" id="IPR023187">
    <property type="entry name" value="Tscrpt_reg_MarR-type_CS"/>
</dbReference>
<dbReference type="InterPro" id="IPR036388">
    <property type="entry name" value="WH-like_DNA-bd_sf"/>
</dbReference>
<feature type="compositionally biased region" description="Basic and acidic residues" evidence="4">
    <location>
        <begin position="17"/>
        <end position="26"/>
    </location>
</feature>
<gene>
    <name evidence="6" type="ORF">OL599_07235</name>
</gene>
<dbReference type="Pfam" id="PF12802">
    <property type="entry name" value="MarR_2"/>
    <property type="match status" value="1"/>
</dbReference>
<keyword evidence="2" id="KW-0238">DNA-binding</keyword>
<dbReference type="GO" id="GO:0003677">
    <property type="term" value="F:DNA binding"/>
    <property type="evidence" value="ECO:0007669"/>
    <property type="project" value="UniProtKB-KW"/>
</dbReference>
<dbReference type="GO" id="GO:0006950">
    <property type="term" value="P:response to stress"/>
    <property type="evidence" value="ECO:0007669"/>
    <property type="project" value="TreeGrafter"/>
</dbReference>
<evidence type="ECO:0000313" key="6">
    <source>
        <dbReference type="EMBL" id="MCW3474372.1"/>
    </source>
</evidence>
<reference evidence="6" key="1">
    <citation type="submission" date="2022-09" db="EMBL/GenBank/DDBJ databases">
        <title>Rhodovastum sp. nov. RN2-1 isolated from soil in Seongnam, South Korea.</title>
        <authorList>
            <person name="Le N.T."/>
        </authorList>
    </citation>
    <scope>NUCLEOTIDE SEQUENCE</scope>
    <source>
        <strain evidence="6">RN2-1</strain>
    </source>
</reference>
<dbReference type="PRINTS" id="PR00598">
    <property type="entry name" value="HTHMARR"/>
</dbReference>
<dbReference type="InterPro" id="IPR000835">
    <property type="entry name" value="HTH_MarR-typ"/>
</dbReference>
<sequence>MELDHEEEPSANLVLDAETRAQERPSDHQDELRLWLRLLTCTTMIEGEIRTRLRERFDVTLPRFDLLAQLEKAPDGMTLGELSRRMMVSNGNITGLVERLAELGLVERVPHPADRRAAFVRLTPAGHSAFAEMASQHADWIAALFDGLSDADIRLLMRLLSRMKQSVRDGIDVRKSQDKGE</sequence>
<dbReference type="AlphaFoldDB" id="A0AA41YRW2"/>
<evidence type="ECO:0000313" key="7">
    <source>
        <dbReference type="Proteomes" id="UP001165679"/>
    </source>
</evidence>
<evidence type="ECO:0000256" key="2">
    <source>
        <dbReference type="ARBA" id="ARBA00023125"/>
    </source>
</evidence>
<dbReference type="PROSITE" id="PS50995">
    <property type="entry name" value="HTH_MARR_2"/>
    <property type="match status" value="1"/>
</dbReference>
<dbReference type="SUPFAM" id="SSF46785">
    <property type="entry name" value="Winged helix' DNA-binding domain"/>
    <property type="match status" value="1"/>
</dbReference>
<dbReference type="EMBL" id="JAPDNT010000003">
    <property type="protein sequence ID" value="MCW3474372.1"/>
    <property type="molecule type" value="Genomic_DNA"/>
</dbReference>
<dbReference type="InterPro" id="IPR039422">
    <property type="entry name" value="MarR/SlyA-like"/>
</dbReference>
<dbReference type="FunFam" id="1.10.10.10:FF:000590">
    <property type="entry name" value="Transcriptional regulator, MarR family"/>
    <property type="match status" value="1"/>
</dbReference>
<dbReference type="SMART" id="SM00347">
    <property type="entry name" value="HTH_MARR"/>
    <property type="match status" value="1"/>
</dbReference>
<dbReference type="GO" id="GO:0003700">
    <property type="term" value="F:DNA-binding transcription factor activity"/>
    <property type="evidence" value="ECO:0007669"/>
    <property type="project" value="InterPro"/>
</dbReference>
<feature type="region of interest" description="Disordered" evidence="4">
    <location>
        <begin position="1"/>
        <end position="26"/>
    </location>
</feature>
<dbReference type="PANTHER" id="PTHR33164">
    <property type="entry name" value="TRANSCRIPTIONAL REGULATOR, MARR FAMILY"/>
    <property type="match status" value="1"/>
</dbReference>
<comment type="caution">
    <text evidence="6">The sequence shown here is derived from an EMBL/GenBank/DDBJ whole genome shotgun (WGS) entry which is preliminary data.</text>
</comment>
<dbReference type="InterPro" id="IPR036390">
    <property type="entry name" value="WH_DNA-bd_sf"/>
</dbReference>
<protein>
    <submittedName>
        <fullName evidence="6">MarR family transcriptional regulator</fullName>
    </submittedName>
</protein>
<keyword evidence="1" id="KW-0805">Transcription regulation</keyword>
<reference evidence="6" key="2">
    <citation type="submission" date="2022-10" db="EMBL/GenBank/DDBJ databases">
        <authorList>
            <person name="Trinh H.N."/>
        </authorList>
    </citation>
    <scope>NUCLEOTIDE SEQUENCE</scope>
    <source>
        <strain evidence="6">RN2-1</strain>
    </source>
</reference>
<dbReference type="PROSITE" id="PS01117">
    <property type="entry name" value="HTH_MARR_1"/>
    <property type="match status" value="1"/>
</dbReference>